<keyword evidence="2 5" id="KW-0732">Signal</keyword>
<name>A0AAQ3SQD3_PASNO</name>
<dbReference type="PANTHER" id="PTHR22835">
    <property type="entry name" value="ZINC FINGER FYVE DOMAIN CONTAINING PROTEIN"/>
    <property type="match status" value="1"/>
</dbReference>
<evidence type="ECO:0000313" key="6">
    <source>
        <dbReference type="EMBL" id="WVZ58800.1"/>
    </source>
</evidence>
<organism evidence="6 7">
    <name type="scientific">Paspalum notatum var. saurae</name>
    <dbReference type="NCBI Taxonomy" id="547442"/>
    <lineage>
        <taxon>Eukaryota</taxon>
        <taxon>Viridiplantae</taxon>
        <taxon>Streptophyta</taxon>
        <taxon>Embryophyta</taxon>
        <taxon>Tracheophyta</taxon>
        <taxon>Spermatophyta</taxon>
        <taxon>Magnoliopsida</taxon>
        <taxon>Liliopsida</taxon>
        <taxon>Poales</taxon>
        <taxon>Poaceae</taxon>
        <taxon>PACMAD clade</taxon>
        <taxon>Panicoideae</taxon>
        <taxon>Andropogonodae</taxon>
        <taxon>Paspaleae</taxon>
        <taxon>Paspalinae</taxon>
        <taxon>Paspalum</taxon>
    </lineage>
</organism>
<dbReference type="EMBL" id="CP144746">
    <property type="protein sequence ID" value="WVZ58800.1"/>
    <property type="molecule type" value="Genomic_DNA"/>
</dbReference>
<dbReference type="Proteomes" id="UP001341281">
    <property type="component" value="Chromosome 02"/>
</dbReference>
<protein>
    <recommendedName>
        <fullName evidence="8">GDSL esterase/lipase</fullName>
    </recommendedName>
</protein>
<evidence type="ECO:0008006" key="8">
    <source>
        <dbReference type="Google" id="ProtNLM"/>
    </source>
</evidence>
<reference evidence="6 7" key="1">
    <citation type="submission" date="2024-02" db="EMBL/GenBank/DDBJ databases">
        <title>High-quality chromosome-scale genome assembly of Pensacola bahiagrass (Paspalum notatum Flugge var. saurae).</title>
        <authorList>
            <person name="Vega J.M."/>
            <person name="Podio M."/>
            <person name="Orjuela J."/>
            <person name="Siena L.A."/>
            <person name="Pessino S.C."/>
            <person name="Combes M.C."/>
            <person name="Mariac C."/>
            <person name="Albertini E."/>
            <person name="Pupilli F."/>
            <person name="Ortiz J.P.A."/>
            <person name="Leblanc O."/>
        </authorList>
    </citation>
    <scope>NUCLEOTIDE SEQUENCE [LARGE SCALE GENOMIC DNA]</scope>
    <source>
        <strain evidence="6">R1</strain>
        <tissue evidence="6">Leaf</tissue>
    </source>
</reference>
<keyword evidence="3" id="KW-0378">Hydrolase</keyword>
<keyword evidence="7" id="KW-1185">Reference proteome</keyword>
<dbReference type="Pfam" id="PF00657">
    <property type="entry name" value="Lipase_GDSL"/>
    <property type="match status" value="1"/>
</dbReference>
<evidence type="ECO:0000256" key="2">
    <source>
        <dbReference type="ARBA" id="ARBA00022729"/>
    </source>
</evidence>
<evidence type="ECO:0000256" key="5">
    <source>
        <dbReference type="SAM" id="SignalP"/>
    </source>
</evidence>
<evidence type="ECO:0000256" key="1">
    <source>
        <dbReference type="ARBA" id="ARBA00008668"/>
    </source>
</evidence>
<dbReference type="InterPro" id="IPR001087">
    <property type="entry name" value="GDSL"/>
</dbReference>
<keyword evidence="4" id="KW-0325">Glycoprotein</keyword>
<evidence type="ECO:0000313" key="7">
    <source>
        <dbReference type="Proteomes" id="UP001341281"/>
    </source>
</evidence>
<dbReference type="InterPro" id="IPR036514">
    <property type="entry name" value="SGNH_hydro_sf"/>
</dbReference>
<dbReference type="GO" id="GO:0016788">
    <property type="term" value="F:hydrolase activity, acting on ester bonds"/>
    <property type="evidence" value="ECO:0007669"/>
    <property type="project" value="InterPro"/>
</dbReference>
<sequence length="391" mass="41192">MTTLPPLVLAVVVLLVAPAVAAAAYPPAATGGSLLSLTRYARMFAFGNSLTDTGNGAIFPLTAGGTFMQPPYGETYFGYPNGRASDGRLVIDFLAQQLKVPLPTPYLAGTTAADFLNGTNFAVGGATALDSEFLANLGIQTAVPISFSNQTSWFNNVLRLLSTSGYEQRRIMARSVFFVGEMGFNDYTVALVTKPVDDVASLVPHVIGTIRSALTAMIGAGARTVVVTGMLPIGCEPSQLALFPGEPGDYDPASGCNARLNELAAQHNRALRRMLWELGLRYPGRSLHYAGMYSPVMALVTSPAANGFGDTPLAACCGGGDNPYNFDYAYFCGTPLSTACADPSKYVSWDGIHYTEAAYKFIADSVLKGLLSVQEPAGSQQASGDEKLATI</sequence>
<gene>
    <name evidence="6" type="ORF">U9M48_009029</name>
</gene>
<dbReference type="SUPFAM" id="SSF52266">
    <property type="entry name" value="SGNH hydrolase"/>
    <property type="match status" value="1"/>
</dbReference>
<evidence type="ECO:0000256" key="3">
    <source>
        <dbReference type="ARBA" id="ARBA00022801"/>
    </source>
</evidence>
<accession>A0AAQ3SQD3</accession>
<feature type="signal peptide" evidence="5">
    <location>
        <begin position="1"/>
        <end position="23"/>
    </location>
</feature>
<proteinExistence type="inferred from homology"/>
<dbReference type="Gene3D" id="3.40.50.1110">
    <property type="entry name" value="SGNH hydrolase"/>
    <property type="match status" value="1"/>
</dbReference>
<dbReference type="PANTHER" id="PTHR22835:SF544">
    <property type="entry name" value="OS10G0393700 PROTEIN"/>
    <property type="match status" value="1"/>
</dbReference>
<evidence type="ECO:0000256" key="4">
    <source>
        <dbReference type="ARBA" id="ARBA00023180"/>
    </source>
</evidence>
<dbReference type="CDD" id="cd01837">
    <property type="entry name" value="SGNH_plant_lipase_like"/>
    <property type="match status" value="1"/>
</dbReference>
<dbReference type="AlphaFoldDB" id="A0AAQ3SQD3"/>
<dbReference type="InterPro" id="IPR035669">
    <property type="entry name" value="SGNH_plant_lipase-like"/>
</dbReference>
<comment type="similarity">
    <text evidence="1">Belongs to the 'GDSL' lipolytic enzyme family.</text>
</comment>
<feature type="chain" id="PRO_5042990040" description="GDSL esterase/lipase" evidence="5">
    <location>
        <begin position="24"/>
        <end position="391"/>
    </location>
</feature>